<dbReference type="EMBL" id="JASNQZ010000006">
    <property type="protein sequence ID" value="KAL0956359.1"/>
    <property type="molecule type" value="Genomic_DNA"/>
</dbReference>
<evidence type="ECO:0000313" key="8">
    <source>
        <dbReference type="EMBL" id="KAL0956359.1"/>
    </source>
</evidence>
<sequence>MHFFQRDRVGEQCSLLFLQLFQPHIFQLPRDTINTLSHDQLKVDTTIIPRSIVNGIMPVSPPCGFILIKLLQIHGASDYNGATAPPVPQSFTYYDNNDPRYGAQPSLAPLHTAGRDERWNPAPYPTPGHIPASSHNVRSPTASYPNQYEAYAVDPTHAYPYGQMPLSHASMNPHHPPQPRSTSPYRGSGEGASQAYTPPPVSPTTDEPMIKKKRKRADAQQLKVLNDVYNRTAFPSTEERMSLAKQLDMSPRSVQIWFQNKRQSMRQTNRQSSSLAPSSHQPFSMPSHEMDDLPAGAGYLSSSAALAGSSYPMGRTSPDVARSMHSTSPSVTHRRPRSAEETDPRIWSAGGRSH</sequence>
<name>A0ABR3JKN8_9AGAR</name>
<dbReference type="InterPro" id="IPR017970">
    <property type="entry name" value="Homeobox_CS"/>
</dbReference>
<evidence type="ECO:0000313" key="9">
    <source>
        <dbReference type="Proteomes" id="UP001556367"/>
    </source>
</evidence>
<keyword evidence="3 4" id="KW-0539">Nucleus</keyword>
<evidence type="ECO:0000256" key="5">
    <source>
        <dbReference type="RuleBase" id="RU000682"/>
    </source>
</evidence>
<keyword evidence="1 4" id="KW-0238">DNA-binding</keyword>
<dbReference type="InterPro" id="IPR001356">
    <property type="entry name" value="HD"/>
</dbReference>
<comment type="caution">
    <text evidence="8">The sequence shown here is derived from an EMBL/GenBank/DDBJ whole genome shotgun (WGS) entry which is preliminary data.</text>
</comment>
<proteinExistence type="predicted"/>
<dbReference type="SUPFAM" id="SSF46689">
    <property type="entry name" value="Homeodomain-like"/>
    <property type="match status" value="1"/>
</dbReference>
<evidence type="ECO:0000256" key="6">
    <source>
        <dbReference type="SAM" id="MobiDB-lite"/>
    </source>
</evidence>
<dbReference type="Gene3D" id="1.10.10.60">
    <property type="entry name" value="Homeodomain-like"/>
    <property type="match status" value="1"/>
</dbReference>
<dbReference type="Pfam" id="PF00046">
    <property type="entry name" value="Homeodomain"/>
    <property type="match status" value="1"/>
</dbReference>
<keyword evidence="2 4" id="KW-0371">Homeobox</keyword>
<feature type="compositionally biased region" description="Low complexity" evidence="6">
    <location>
        <begin position="295"/>
        <end position="311"/>
    </location>
</feature>
<dbReference type="InterPro" id="IPR051000">
    <property type="entry name" value="Homeobox_DNA-bind_prot"/>
</dbReference>
<dbReference type="PANTHER" id="PTHR24324">
    <property type="entry name" value="HOMEOBOX PROTEIN HHEX"/>
    <property type="match status" value="1"/>
</dbReference>
<comment type="subcellular location">
    <subcellularLocation>
        <location evidence="4 5">Nucleus</location>
    </subcellularLocation>
</comment>
<dbReference type="Proteomes" id="UP001556367">
    <property type="component" value="Unassembled WGS sequence"/>
</dbReference>
<dbReference type="PROSITE" id="PS00027">
    <property type="entry name" value="HOMEOBOX_1"/>
    <property type="match status" value="1"/>
</dbReference>
<dbReference type="InterPro" id="IPR009057">
    <property type="entry name" value="Homeodomain-like_sf"/>
</dbReference>
<dbReference type="CDD" id="cd00086">
    <property type="entry name" value="homeodomain"/>
    <property type="match status" value="1"/>
</dbReference>
<reference evidence="9" key="1">
    <citation type="submission" date="2024-06" db="EMBL/GenBank/DDBJ databases">
        <title>Multi-omics analyses provide insights into the biosynthesis of the anticancer antibiotic pleurotin in Hohenbuehelia grisea.</title>
        <authorList>
            <person name="Weaver J.A."/>
            <person name="Alberti F."/>
        </authorList>
    </citation>
    <scope>NUCLEOTIDE SEQUENCE [LARGE SCALE GENOMIC DNA]</scope>
    <source>
        <strain evidence="9">T-177</strain>
    </source>
</reference>
<feature type="DNA-binding region" description="Homeobox" evidence="4">
    <location>
        <begin position="210"/>
        <end position="269"/>
    </location>
</feature>
<feature type="region of interest" description="Disordered" evidence="6">
    <location>
        <begin position="163"/>
        <end position="218"/>
    </location>
</feature>
<feature type="region of interest" description="Disordered" evidence="6">
    <location>
        <begin position="262"/>
        <end position="354"/>
    </location>
</feature>
<accession>A0ABR3JKN8</accession>
<feature type="domain" description="Homeobox" evidence="7">
    <location>
        <begin position="208"/>
        <end position="268"/>
    </location>
</feature>
<dbReference type="SMART" id="SM00389">
    <property type="entry name" value="HOX"/>
    <property type="match status" value="1"/>
</dbReference>
<evidence type="ECO:0000256" key="3">
    <source>
        <dbReference type="ARBA" id="ARBA00023242"/>
    </source>
</evidence>
<evidence type="ECO:0000256" key="2">
    <source>
        <dbReference type="ARBA" id="ARBA00023155"/>
    </source>
</evidence>
<feature type="compositionally biased region" description="Polar residues" evidence="6">
    <location>
        <begin position="262"/>
        <end position="284"/>
    </location>
</feature>
<gene>
    <name evidence="8" type="ORF">HGRIS_002508</name>
</gene>
<protein>
    <recommendedName>
        <fullName evidence="7">Homeobox domain-containing protein</fullName>
    </recommendedName>
</protein>
<dbReference type="PANTHER" id="PTHR24324:SF9">
    <property type="entry name" value="HOMEOBOX DOMAIN-CONTAINING PROTEIN"/>
    <property type="match status" value="1"/>
</dbReference>
<evidence type="ECO:0000256" key="4">
    <source>
        <dbReference type="PROSITE-ProRule" id="PRU00108"/>
    </source>
</evidence>
<evidence type="ECO:0000259" key="7">
    <source>
        <dbReference type="PROSITE" id="PS50071"/>
    </source>
</evidence>
<dbReference type="PROSITE" id="PS50071">
    <property type="entry name" value="HOMEOBOX_2"/>
    <property type="match status" value="1"/>
</dbReference>
<feature type="compositionally biased region" description="Polar residues" evidence="6">
    <location>
        <begin position="133"/>
        <end position="142"/>
    </location>
</feature>
<evidence type="ECO:0000256" key="1">
    <source>
        <dbReference type="ARBA" id="ARBA00023125"/>
    </source>
</evidence>
<organism evidence="8 9">
    <name type="scientific">Hohenbuehelia grisea</name>
    <dbReference type="NCBI Taxonomy" id="104357"/>
    <lineage>
        <taxon>Eukaryota</taxon>
        <taxon>Fungi</taxon>
        <taxon>Dikarya</taxon>
        <taxon>Basidiomycota</taxon>
        <taxon>Agaricomycotina</taxon>
        <taxon>Agaricomycetes</taxon>
        <taxon>Agaricomycetidae</taxon>
        <taxon>Agaricales</taxon>
        <taxon>Pleurotineae</taxon>
        <taxon>Pleurotaceae</taxon>
        <taxon>Hohenbuehelia</taxon>
    </lineage>
</organism>
<feature type="region of interest" description="Disordered" evidence="6">
    <location>
        <begin position="103"/>
        <end position="142"/>
    </location>
</feature>
<keyword evidence="9" id="KW-1185">Reference proteome</keyword>